<accession>A0A0A9DSK5</accession>
<dbReference type="GO" id="GO:0005634">
    <property type="term" value="C:nucleus"/>
    <property type="evidence" value="ECO:0007669"/>
    <property type="project" value="TreeGrafter"/>
</dbReference>
<name>A0A0A9DSK5_ARUDO</name>
<proteinExistence type="predicted"/>
<evidence type="ECO:0000313" key="1">
    <source>
        <dbReference type="EMBL" id="JAD86762.1"/>
    </source>
</evidence>
<protein>
    <submittedName>
        <fullName evidence="1">Uncharacterized protein</fullName>
    </submittedName>
</protein>
<sequence>MSKSYRPTVPVGYVAQILGFSRIDSAGSVINGDDGSEECEIWLKAHGAVLSVDNGGELQIDMKASSATLFMPDPENAVAHGDTSLAVNDFLARTS</sequence>
<organism evidence="1">
    <name type="scientific">Arundo donax</name>
    <name type="common">Giant reed</name>
    <name type="synonym">Donax arundinaceus</name>
    <dbReference type="NCBI Taxonomy" id="35708"/>
    <lineage>
        <taxon>Eukaryota</taxon>
        <taxon>Viridiplantae</taxon>
        <taxon>Streptophyta</taxon>
        <taxon>Embryophyta</taxon>
        <taxon>Tracheophyta</taxon>
        <taxon>Spermatophyta</taxon>
        <taxon>Magnoliopsida</taxon>
        <taxon>Liliopsida</taxon>
        <taxon>Poales</taxon>
        <taxon>Poaceae</taxon>
        <taxon>PACMAD clade</taxon>
        <taxon>Arundinoideae</taxon>
        <taxon>Arundineae</taxon>
        <taxon>Arundo</taxon>
    </lineage>
</organism>
<dbReference type="InterPro" id="IPR045107">
    <property type="entry name" value="SAC3/GANP/THP3"/>
</dbReference>
<dbReference type="EMBL" id="GBRH01211133">
    <property type="protein sequence ID" value="JAD86762.1"/>
    <property type="molecule type" value="Transcribed_RNA"/>
</dbReference>
<dbReference type="PANTHER" id="PTHR12436:SF33">
    <property type="entry name" value="OS05G0462600 PROTEIN"/>
    <property type="match status" value="1"/>
</dbReference>
<dbReference type="PANTHER" id="PTHR12436">
    <property type="entry name" value="80 KDA MCM3-ASSOCIATED PROTEIN"/>
    <property type="match status" value="1"/>
</dbReference>
<reference evidence="1" key="2">
    <citation type="journal article" date="2015" name="Data Brief">
        <title>Shoot transcriptome of the giant reed, Arundo donax.</title>
        <authorList>
            <person name="Barrero R.A."/>
            <person name="Guerrero F.D."/>
            <person name="Moolhuijzen P."/>
            <person name="Goolsby J.A."/>
            <person name="Tidwell J."/>
            <person name="Bellgard S.E."/>
            <person name="Bellgard M.I."/>
        </authorList>
    </citation>
    <scope>NUCLEOTIDE SEQUENCE</scope>
    <source>
        <tissue evidence="1">Shoot tissue taken approximately 20 cm above the soil surface</tissue>
    </source>
</reference>
<reference evidence="1" key="1">
    <citation type="submission" date="2014-09" db="EMBL/GenBank/DDBJ databases">
        <authorList>
            <person name="Magalhaes I.L.F."/>
            <person name="Oliveira U."/>
            <person name="Santos F.R."/>
            <person name="Vidigal T.H.D.A."/>
            <person name="Brescovit A.D."/>
            <person name="Santos A.J."/>
        </authorList>
    </citation>
    <scope>NUCLEOTIDE SEQUENCE</scope>
    <source>
        <tissue evidence="1">Shoot tissue taken approximately 20 cm above the soil surface</tissue>
    </source>
</reference>
<dbReference type="AlphaFoldDB" id="A0A0A9DSK5"/>